<keyword evidence="12" id="KW-1185">Reference proteome</keyword>
<dbReference type="InterPro" id="IPR029063">
    <property type="entry name" value="SAM-dependent_MTases_sf"/>
</dbReference>
<comment type="caution">
    <text evidence="11">The sequence shown here is derived from an EMBL/GenBank/DDBJ whole genome shotgun (WGS) entry which is preliminary data.</text>
</comment>
<evidence type="ECO:0000256" key="4">
    <source>
        <dbReference type="ARBA" id="ARBA00017497"/>
    </source>
</evidence>
<keyword evidence="6 8" id="KW-0808">Transferase</keyword>
<feature type="binding site" evidence="9">
    <location>
        <position position="82"/>
    </location>
    <ligand>
        <name>S-adenosyl-L-methionine</name>
        <dbReference type="ChEBI" id="CHEBI:59789"/>
    </ligand>
</feature>
<gene>
    <name evidence="11" type="primary">PPM1</name>
    <name evidence="11" type="ORF">OHC33_004878</name>
</gene>
<name>A0AAN8I9G3_9EURO</name>
<protein>
    <recommendedName>
        <fullName evidence="4 8">Leucine carboxyl methyltransferase 1</fullName>
        <ecNumber evidence="3 8">2.1.1.233</ecNumber>
    </recommendedName>
</protein>
<dbReference type="EMBL" id="JAKLMC020000009">
    <property type="protein sequence ID" value="KAK5954305.1"/>
    <property type="molecule type" value="Genomic_DNA"/>
</dbReference>
<dbReference type="PANTHER" id="PTHR13600:SF21">
    <property type="entry name" value="LEUCINE CARBOXYL METHYLTRANSFERASE 1"/>
    <property type="match status" value="1"/>
</dbReference>
<evidence type="ECO:0000256" key="8">
    <source>
        <dbReference type="PIRNR" id="PIRNR016305"/>
    </source>
</evidence>
<dbReference type="AlphaFoldDB" id="A0AAN8I9G3"/>
<sequence>MSAPRIPNLNTLRKGARGGARGGFGRASQDRDAIIRSTDTDAASSRISAVEAGYLDDPFAKHLTGETWQKRLPLMNRGTYVRTTGLDRIVDTFLSSTNGPRQIISLGAGSDTRYFRLKREKKHTNFKYHELDFEENNKTKINRLRSPQCLDIIKTRCHVDLDAAETHESELQTDEYSIHSIDLRKLPEKLDWLDKNTPTLLISECCLIYLSPDEADSVLSYFSSMLASVPTAIAIYEPFRPHDPFGKTMITNLTTRGIVLQTIQKYADPSLQQQRLIDCGYTAKAGDTEFIWSNWIAEPEKERIDQLEWMDEVEEFVLLAKHYCIAWGWRNYQDDKTWQALPSPA</sequence>
<feature type="binding site" evidence="9">
    <location>
        <position position="204"/>
    </location>
    <ligand>
        <name>S-adenosyl-L-methionine</name>
        <dbReference type="ChEBI" id="CHEBI:59789"/>
    </ligand>
</feature>
<evidence type="ECO:0000256" key="7">
    <source>
        <dbReference type="ARBA" id="ARBA00022691"/>
    </source>
</evidence>
<dbReference type="GO" id="GO:0032259">
    <property type="term" value="P:methylation"/>
    <property type="evidence" value="ECO:0007669"/>
    <property type="project" value="UniProtKB-KW"/>
</dbReference>
<evidence type="ECO:0000313" key="12">
    <source>
        <dbReference type="Proteomes" id="UP001316803"/>
    </source>
</evidence>
<dbReference type="InterPro" id="IPR007213">
    <property type="entry name" value="Ppm1/Ppm2/Tcmp"/>
</dbReference>
<dbReference type="EC" id="2.1.1.233" evidence="3 8"/>
<feature type="binding site" evidence="9">
    <location>
        <begin position="182"/>
        <end position="183"/>
    </location>
    <ligand>
        <name>S-adenosyl-L-methionine</name>
        <dbReference type="ChEBI" id="CHEBI:59789"/>
    </ligand>
</feature>
<feature type="binding site" evidence="9">
    <location>
        <position position="107"/>
    </location>
    <ligand>
        <name>S-adenosyl-L-methionine</name>
        <dbReference type="ChEBI" id="CHEBI:59789"/>
    </ligand>
</feature>
<dbReference type="PIRSF" id="PIRSF016305">
    <property type="entry name" value="LCM_mtfrase"/>
    <property type="match status" value="1"/>
</dbReference>
<dbReference type="GO" id="GO:0018423">
    <property type="term" value="F:protein C-terminal leucine carboxyl O-methyltransferase activity"/>
    <property type="evidence" value="ECO:0007669"/>
    <property type="project" value="UniProtKB-EC"/>
</dbReference>
<evidence type="ECO:0000256" key="1">
    <source>
        <dbReference type="ARBA" id="ARBA00000724"/>
    </source>
</evidence>
<evidence type="ECO:0000256" key="5">
    <source>
        <dbReference type="ARBA" id="ARBA00022603"/>
    </source>
</evidence>
<evidence type="ECO:0000313" key="11">
    <source>
        <dbReference type="EMBL" id="KAK5954305.1"/>
    </source>
</evidence>
<evidence type="ECO:0000256" key="9">
    <source>
        <dbReference type="PIRSR" id="PIRSR016305-1"/>
    </source>
</evidence>
<evidence type="ECO:0000256" key="2">
    <source>
        <dbReference type="ARBA" id="ARBA00010703"/>
    </source>
</evidence>
<dbReference type="Proteomes" id="UP001316803">
    <property type="component" value="Unassembled WGS sequence"/>
</dbReference>
<organism evidence="11 12">
    <name type="scientific">Knufia fluminis</name>
    <dbReference type="NCBI Taxonomy" id="191047"/>
    <lineage>
        <taxon>Eukaryota</taxon>
        <taxon>Fungi</taxon>
        <taxon>Dikarya</taxon>
        <taxon>Ascomycota</taxon>
        <taxon>Pezizomycotina</taxon>
        <taxon>Eurotiomycetes</taxon>
        <taxon>Chaetothyriomycetidae</taxon>
        <taxon>Chaetothyriales</taxon>
        <taxon>Trichomeriaceae</taxon>
        <taxon>Knufia</taxon>
    </lineage>
</organism>
<accession>A0AAN8I9G3</accession>
<comment type="catalytic activity">
    <reaction evidence="1 8">
        <text>[phosphatase 2A protein]-C-terminal L-leucine + S-adenosyl-L-methionine = [phosphatase 2A protein]-C-terminal L-leucine methyl ester + S-adenosyl-L-homocysteine</text>
        <dbReference type="Rhea" id="RHEA:48544"/>
        <dbReference type="Rhea" id="RHEA-COMP:12134"/>
        <dbReference type="Rhea" id="RHEA-COMP:12135"/>
        <dbReference type="ChEBI" id="CHEBI:57856"/>
        <dbReference type="ChEBI" id="CHEBI:59789"/>
        <dbReference type="ChEBI" id="CHEBI:90516"/>
        <dbReference type="ChEBI" id="CHEBI:90517"/>
        <dbReference type="EC" id="2.1.1.233"/>
    </reaction>
</comment>
<feature type="region of interest" description="Disordered" evidence="10">
    <location>
        <begin position="1"/>
        <end position="27"/>
    </location>
</feature>
<comment type="similarity">
    <text evidence="2 8">Belongs to the methyltransferase superfamily. LCMT family.</text>
</comment>
<evidence type="ECO:0000256" key="3">
    <source>
        <dbReference type="ARBA" id="ARBA00012834"/>
    </source>
</evidence>
<proteinExistence type="inferred from homology"/>
<dbReference type="PANTHER" id="PTHR13600">
    <property type="entry name" value="LEUCINE CARBOXYL METHYLTRANSFERASE"/>
    <property type="match status" value="1"/>
</dbReference>
<comment type="function">
    <text evidence="8">Methylates the carboxyl group of the C-terminal leucine residue of protein phosphatase 2A catalytic subunits to form alpha-leucine ester residues.</text>
</comment>
<dbReference type="Pfam" id="PF04072">
    <property type="entry name" value="LCM"/>
    <property type="match status" value="1"/>
</dbReference>
<keyword evidence="7 8" id="KW-0949">S-adenosyl-L-methionine</keyword>
<reference evidence="11 12" key="1">
    <citation type="submission" date="2022-12" db="EMBL/GenBank/DDBJ databases">
        <title>Genomic features and morphological characterization of a novel Knufia sp. strain isolated from spacecraft assembly facility.</title>
        <authorList>
            <person name="Teixeira M."/>
            <person name="Chander A.M."/>
            <person name="Stajich J.E."/>
            <person name="Venkateswaran K."/>
        </authorList>
    </citation>
    <scope>NUCLEOTIDE SEQUENCE [LARGE SCALE GENOMIC DNA]</scope>
    <source>
        <strain evidence="11 12">FJI-L2-BK-P2</strain>
    </source>
</reference>
<dbReference type="Gene3D" id="3.40.50.150">
    <property type="entry name" value="Vaccinia Virus protein VP39"/>
    <property type="match status" value="1"/>
</dbReference>
<dbReference type="SUPFAM" id="SSF53335">
    <property type="entry name" value="S-adenosyl-L-methionine-dependent methyltransferases"/>
    <property type="match status" value="1"/>
</dbReference>
<evidence type="ECO:0000256" key="6">
    <source>
        <dbReference type="ARBA" id="ARBA00022679"/>
    </source>
</evidence>
<keyword evidence="5 8" id="KW-0489">Methyltransferase</keyword>
<evidence type="ECO:0000256" key="10">
    <source>
        <dbReference type="SAM" id="MobiDB-lite"/>
    </source>
</evidence>
<dbReference type="InterPro" id="IPR016651">
    <property type="entry name" value="LCMT1"/>
</dbReference>